<dbReference type="InterPro" id="IPR013324">
    <property type="entry name" value="RNA_pol_sigma_r3/r4-like"/>
</dbReference>
<dbReference type="InterPro" id="IPR013325">
    <property type="entry name" value="RNA_pol_sigma_r2"/>
</dbReference>
<keyword evidence="3" id="KW-0731">Sigma factor</keyword>
<dbReference type="InterPro" id="IPR013249">
    <property type="entry name" value="RNA_pol_sigma70_r4_t2"/>
</dbReference>
<dbReference type="Gene3D" id="1.10.10.10">
    <property type="entry name" value="Winged helix-like DNA-binding domain superfamily/Winged helix DNA-binding domain"/>
    <property type="match status" value="1"/>
</dbReference>
<evidence type="ECO:0000259" key="7">
    <source>
        <dbReference type="Pfam" id="PF08281"/>
    </source>
</evidence>
<dbReference type="GO" id="GO:0006352">
    <property type="term" value="P:DNA-templated transcription initiation"/>
    <property type="evidence" value="ECO:0007669"/>
    <property type="project" value="InterPro"/>
</dbReference>
<keyword evidence="9" id="KW-1185">Reference proteome</keyword>
<dbReference type="Proteomes" id="UP000526501">
    <property type="component" value="Unassembled WGS sequence"/>
</dbReference>
<dbReference type="Gene3D" id="1.10.1740.10">
    <property type="match status" value="1"/>
</dbReference>
<dbReference type="GO" id="GO:0016987">
    <property type="term" value="F:sigma factor activity"/>
    <property type="evidence" value="ECO:0007669"/>
    <property type="project" value="UniProtKB-KW"/>
</dbReference>
<name>A0A7X1B8B4_9BACT</name>
<dbReference type="InterPro" id="IPR014284">
    <property type="entry name" value="RNA_pol_sigma-70_dom"/>
</dbReference>
<evidence type="ECO:0000256" key="3">
    <source>
        <dbReference type="ARBA" id="ARBA00023082"/>
    </source>
</evidence>
<dbReference type="CDD" id="cd06171">
    <property type="entry name" value="Sigma70_r4"/>
    <property type="match status" value="1"/>
</dbReference>
<protein>
    <submittedName>
        <fullName evidence="8">Sigma-70 family RNA polymerase sigma factor</fullName>
    </submittedName>
</protein>
<evidence type="ECO:0000256" key="5">
    <source>
        <dbReference type="SAM" id="MobiDB-lite"/>
    </source>
</evidence>
<proteinExistence type="inferred from homology"/>
<dbReference type="EMBL" id="JACHVC010000012">
    <property type="protein sequence ID" value="MBC2607239.1"/>
    <property type="molecule type" value="Genomic_DNA"/>
</dbReference>
<feature type="region of interest" description="Disordered" evidence="5">
    <location>
        <begin position="1"/>
        <end position="24"/>
    </location>
</feature>
<evidence type="ECO:0000259" key="6">
    <source>
        <dbReference type="Pfam" id="PF04542"/>
    </source>
</evidence>
<organism evidence="8 9">
    <name type="scientific">Pelagicoccus albus</name>
    <dbReference type="NCBI Taxonomy" id="415222"/>
    <lineage>
        <taxon>Bacteria</taxon>
        <taxon>Pseudomonadati</taxon>
        <taxon>Verrucomicrobiota</taxon>
        <taxon>Opitutia</taxon>
        <taxon>Puniceicoccales</taxon>
        <taxon>Pelagicoccaceae</taxon>
        <taxon>Pelagicoccus</taxon>
    </lineage>
</organism>
<gene>
    <name evidence="8" type="ORF">H5P27_14390</name>
</gene>
<dbReference type="PANTHER" id="PTHR43133:SF62">
    <property type="entry name" value="RNA POLYMERASE SIGMA FACTOR SIGZ"/>
    <property type="match status" value="1"/>
</dbReference>
<dbReference type="PANTHER" id="PTHR43133">
    <property type="entry name" value="RNA POLYMERASE ECF-TYPE SIGMA FACTO"/>
    <property type="match status" value="1"/>
</dbReference>
<evidence type="ECO:0000256" key="2">
    <source>
        <dbReference type="ARBA" id="ARBA00023015"/>
    </source>
</evidence>
<dbReference type="NCBIfam" id="TIGR02937">
    <property type="entry name" value="sigma70-ECF"/>
    <property type="match status" value="1"/>
</dbReference>
<dbReference type="SUPFAM" id="SSF88946">
    <property type="entry name" value="Sigma2 domain of RNA polymerase sigma factors"/>
    <property type="match status" value="1"/>
</dbReference>
<evidence type="ECO:0000313" key="9">
    <source>
        <dbReference type="Proteomes" id="UP000526501"/>
    </source>
</evidence>
<dbReference type="InterPro" id="IPR036388">
    <property type="entry name" value="WH-like_DNA-bd_sf"/>
</dbReference>
<accession>A0A7X1B8B4</accession>
<reference evidence="8 9" key="1">
    <citation type="submission" date="2020-07" db="EMBL/GenBank/DDBJ databases">
        <authorList>
            <person name="Feng X."/>
        </authorList>
    </citation>
    <scope>NUCLEOTIDE SEQUENCE [LARGE SCALE GENOMIC DNA]</scope>
    <source>
        <strain evidence="8 9">JCM23202</strain>
    </source>
</reference>
<dbReference type="Pfam" id="PF08281">
    <property type="entry name" value="Sigma70_r4_2"/>
    <property type="match status" value="1"/>
</dbReference>
<dbReference type="InterPro" id="IPR007627">
    <property type="entry name" value="RNA_pol_sigma70_r2"/>
</dbReference>
<feature type="domain" description="RNA polymerase sigma-70 region 2" evidence="6">
    <location>
        <begin position="47"/>
        <end position="114"/>
    </location>
</feature>
<comment type="caution">
    <text evidence="8">The sequence shown here is derived from an EMBL/GenBank/DDBJ whole genome shotgun (WGS) entry which is preliminary data.</text>
</comment>
<dbReference type="Pfam" id="PF04542">
    <property type="entry name" value="Sigma70_r2"/>
    <property type="match status" value="1"/>
</dbReference>
<evidence type="ECO:0000256" key="1">
    <source>
        <dbReference type="ARBA" id="ARBA00010641"/>
    </source>
</evidence>
<dbReference type="GO" id="GO:0003677">
    <property type="term" value="F:DNA binding"/>
    <property type="evidence" value="ECO:0007669"/>
    <property type="project" value="InterPro"/>
</dbReference>
<dbReference type="RefSeq" id="WP_185661092.1">
    <property type="nucleotide sequence ID" value="NZ_CAWPOO010000012.1"/>
</dbReference>
<dbReference type="SUPFAM" id="SSF88659">
    <property type="entry name" value="Sigma3 and sigma4 domains of RNA polymerase sigma factors"/>
    <property type="match status" value="1"/>
</dbReference>
<keyword evidence="2" id="KW-0805">Transcription regulation</keyword>
<sequence>MTYQKASRLSAAGTPEEEQKGRMDDAGIEAELLRRIANGERAAFDELYARYSRPLFSYIAKFLRDHGLAEEVLQDAFVKIWRSAHRYDRDLSRPFSWCVLITKRLCIDRIRAAKPVTVTDDPMALKPVEEHRNAERDPSQNVLIEDELSILGEMVERLPESQRSTLQLAMDKGLTQQEISEKLNMPLGTVKTAMRRGMLRLKTMMASSYE</sequence>
<dbReference type="AlphaFoldDB" id="A0A7X1B8B4"/>
<evidence type="ECO:0000313" key="8">
    <source>
        <dbReference type="EMBL" id="MBC2607239.1"/>
    </source>
</evidence>
<comment type="similarity">
    <text evidence="1">Belongs to the sigma-70 factor family. ECF subfamily.</text>
</comment>
<evidence type="ECO:0000256" key="4">
    <source>
        <dbReference type="ARBA" id="ARBA00023163"/>
    </source>
</evidence>
<keyword evidence="4" id="KW-0804">Transcription</keyword>
<feature type="domain" description="RNA polymerase sigma factor 70 region 4 type 2" evidence="7">
    <location>
        <begin position="150"/>
        <end position="201"/>
    </location>
</feature>
<dbReference type="InterPro" id="IPR039425">
    <property type="entry name" value="RNA_pol_sigma-70-like"/>
</dbReference>